<feature type="domain" description="Beta-ketoacyl-[acyl-carrier-protein] synthase III N-terminal" evidence="4">
    <location>
        <begin position="108"/>
        <end position="171"/>
    </location>
</feature>
<sequence length="330" mass="36526">MKAQIIDVVSFMPERRVVNEPPDGSSQDALADNAFFSGVHERRFASPDYLSEDLGVRAVERLLEKTGVRAETIDLIVCSCIFSDTFWPGIGPAIQHRVGAKQATILNIDTSCSSFLSGLNAARAFIESGQYKRIVVVTVTNFISRLPEFQKSRRSSVLGDGASATLVMPGEASIMARYERSHGEYYGLFRFEPDFVDGQFKNYWERGCGPITVNFSKDMVDAIRANALELVPDAVGRCLAEARLSTSDVNLLITHQPNDTFLREWRARIGILPPRTHDTLARYGNLFQGSIPVTLADALETGRVRRGDIIALGTFSNGGDFVSSMVLRWH</sequence>
<dbReference type="Pfam" id="PF08541">
    <property type="entry name" value="ACP_syn_III_C"/>
    <property type="match status" value="1"/>
</dbReference>
<accession>A0A150TQS5</accession>
<evidence type="ECO:0000313" key="6">
    <source>
        <dbReference type="Proteomes" id="UP000075502"/>
    </source>
</evidence>
<dbReference type="Proteomes" id="UP000075502">
    <property type="component" value="Unassembled WGS sequence"/>
</dbReference>
<evidence type="ECO:0000313" key="5">
    <source>
        <dbReference type="EMBL" id="KYG06818.1"/>
    </source>
</evidence>
<dbReference type="GO" id="GO:0006633">
    <property type="term" value="P:fatty acid biosynthetic process"/>
    <property type="evidence" value="ECO:0007669"/>
    <property type="project" value="InterPro"/>
</dbReference>
<protein>
    <submittedName>
        <fullName evidence="5">3-oxoacyl-ACP synthase</fullName>
    </submittedName>
</protein>
<dbReference type="Pfam" id="PF08545">
    <property type="entry name" value="ACP_syn_III"/>
    <property type="match status" value="1"/>
</dbReference>
<dbReference type="PANTHER" id="PTHR34069">
    <property type="entry name" value="3-OXOACYL-[ACYL-CARRIER-PROTEIN] SYNTHASE 3"/>
    <property type="match status" value="1"/>
</dbReference>
<keyword evidence="1" id="KW-0808">Transferase</keyword>
<dbReference type="InterPro" id="IPR013751">
    <property type="entry name" value="ACP_syn_III_N"/>
</dbReference>
<comment type="caution">
    <text evidence="5">The sequence shown here is derived from an EMBL/GenBank/DDBJ whole genome shotgun (WGS) entry which is preliminary data.</text>
</comment>
<dbReference type="SUPFAM" id="SSF53901">
    <property type="entry name" value="Thiolase-like"/>
    <property type="match status" value="1"/>
</dbReference>
<keyword evidence="2" id="KW-0012">Acyltransferase</keyword>
<gene>
    <name evidence="5" type="ORF">BE21_32550</name>
</gene>
<dbReference type="InterPro" id="IPR016039">
    <property type="entry name" value="Thiolase-like"/>
</dbReference>
<dbReference type="GO" id="GO:0004315">
    <property type="term" value="F:3-oxoacyl-[acyl-carrier-protein] synthase activity"/>
    <property type="evidence" value="ECO:0007669"/>
    <property type="project" value="InterPro"/>
</dbReference>
<dbReference type="Gene3D" id="3.40.47.10">
    <property type="match status" value="1"/>
</dbReference>
<dbReference type="AlphaFoldDB" id="A0A150TQS5"/>
<dbReference type="InterPro" id="IPR013747">
    <property type="entry name" value="ACP_syn_III_C"/>
</dbReference>
<reference evidence="5 6" key="1">
    <citation type="submission" date="2014-02" db="EMBL/GenBank/DDBJ databases">
        <title>The small core and large imbalanced accessory genome model reveals a collaborative survival strategy of Sorangium cellulosum strains in nature.</title>
        <authorList>
            <person name="Han K."/>
            <person name="Peng R."/>
            <person name="Blom J."/>
            <person name="Li Y.-Z."/>
        </authorList>
    </citation>
    <scope>NUCLEOTIDE SEQUENCE [LARGE SCALE GENOMIC DNA]</scope>
    <source>
        <strain evidence="5 6">So0007-03</strain>
    </source>
</reference>
<evidence type="ECO:0000259" key="4">
    <source>
        <dbReference type="Pfam" id="PF08545"/>
    </source>
</evidence>
<name>A0A150TQS5_SORCE</name>
<evidence type="ECO:0000256" key="1">
    <source>
        <dbReference type="ARBA" id="ARBA00022679"/>
    </source>
</evidence>
<dbReference type="PANTHER" id="PTHR34069:SF2">
    <property type="entry name" value="BETA-KETOACYL-[ACYL-CARRIER-PROTEIN] SYNTHASE III"/>
    <property type="match status" value="1"/>
</dbReference>
<feature type="domain" description="Beta-ketoacyl-[acyl-carrier-protein] synthase III C-terminal" evidence="3">
    <location>
        <begin position="239"/>
        <end position="329"/>
    </location>
</feature>
<proteinExistence type="predicted"/>
<organism evidence="5 6">
    <name type="scientific">Sorangium cellulosum</name>
    <name type="common">Polyangium cellulosum</name>
    <dbReference type="NCBI Taxonomy" id="56"/>
    <lineage>
        <taxon>Bacteria</taxon>
        <taxon>Pseudomonadati</taxon>
        <taxon>Myxococcota</taxon>
        <taxon>Polyangia</taxon>
        <taxon>Polyangiales</taxon>
        <taxon>Polyangiaceae</taxon>
        <taxon>Sorangium</taxon>
    </lineage>
</organism>
<dbReference type="EMBL" id="JEME01001549">
    <property type="protein sequence ID" value="KYG06818.1"/>
    <property type="molecule type" value="Genomic_DNA"/>
</dbReference>
<evidence type="ECO:0000256" key="2">
    <source>
        <dbReference type="ARBA" id="ARBA00023315"/>
    </source>
</evidence>
<evidence type="ECO:0000259" key="3">
    <source>
        <dbReference type="Pfam" id="PF08541"/>
    </source>
</evidence>
<dbReference type="GO" id="GO:0044550">
    <property type="term" value="P:secondary metabolite biosynthetic process"/>
    <property type="evidence" value="ECO:0007669"/>
    <property type="project" value="TreeGrafter"/>
</dbReference>